<accession>D5G7I5</accession>
<feature type="domain" description="RecA family profile 1" evidence="9">
    <location>
        <begin position="29"/>
        <end position="210"/>
    </location>
</feature>
<dbReference type="GO" id="GO:0033065">
    <property type="term" value="C:Rad51C-XRCC3 complex"/>
    <property type="evidence" value="ECO:0007669"/>
    <property type="project" value="TreeGrafter"/>
</dbReference>
<proteinExistence type="predicted"/>
<dbReference type="GeneID" id="9186961"/>
<feature type="compositionally biased region" description="Acidic residues" evidence="8">
    <location>
        <begin position="331"/>
        <end position="347"/>
    </location>
</feature>
<protein>
    <recommendedName>
        <fullName evidence="7">DNA repair protein RAD51 homolog 3</fullName>
    </recommendedName>
</protein>
<dbReference type="GO" id="GO:0005524">
    <property type="term" value="F:ATP binding"/>
    <property type="evidence" value="ECO:0007669"/>
    <property type="project" value="UniProtKB-KW"/>
</dbReference>
<evidence type="ECO:0000256" key="1">
    <source>
        <dbReference type="ARBA" id="ARBA00004123"/>
    </source>
</evidence>
<dbReference type="PROSITE" id="PS50162">
    <property type="entry name" value="RECA_2"/>
    <property type="match status" value="1"/>
</dbReference>
<comment type="subcellular location">
    <subcellularLocation>
        <location evidence="1">Nucleus</location>
    </subcellularLocation>
</comment>
<dbReference type="Pfam" id="PF08423">
    <property type="entry name" value="Rad51"/>
    <property type="match status" value="1"/>
</dbReference>
<dbReference type="CDD" id="cd01393">
    <property type="entry name" value="RecA-like"/>
    <property type="match status" value="1"/>
</dbReference>
<dbReference type="GO" id="GO:0033063">
    <property type="term" value="C:Rad51B-Rad51C-Rad51D-XRCC2 complex"/>
    <property type="evidence" value="ECO:0007669"/>
    <property type="project" value="TreeGrafter"/>
</dbReference>
<evidence type="ECO:0000256" key="3">
    <source>
        <dbReference type="ARBA" id="ARBA00022763"/>
    </source>
</evidence>
<dbReference type="KEGG" id="tml:GSTUM_00002577001"/>
<dbReference type="GO" id="GO:0008821">
    <property type="term" value="F:crossover junction DNA endonuclease activity"/>
    <property type="evidence" value="ECO:0007669"/>
    <property type="project" value="TreeGrafter"/>
</dbReference>
<evidence type="ECO:0000313" key="11">
    <source>
        <dbReference type="Proteomes" id="UP000006911"/>
    </source>
</evidence>
<feature type="region of interest" description="Disordered" evidence="8">
    <location>
        <begin position="1"/>
        <end position="45"/>
    </location>
</feature>
<evidence type="ECO:0000256" key="7">
    <source>
        <dbReference type="ARBA" id="ARBA00040674"/>
    </source>
</evidence>
<name>D5G7I5_TUBMM</name>
<dbReference type="RefSeq" id="XP_002836287.1">
    <property type="nucleotide sequence ID" value="XM_002836241.1"/>
</dbReference>
<dbReference type="InterPro" id="IPR020588">
    <property type="entry name" value="RecA_ATP-bd"/>
</dbReference>
<evidence type="ECO:0000256" key="4">
    <source>
        <dbReference type="ARBA" id="ARBA00022840"/>
    </source>
</evidence>
<dbReference type="OMA" id="TQMTSKV"/>
<dbReference type="GO" id="GO:0005657">
    <property type="term" value="C:replication fork"/>
    <property type="evidence" value="ECO:0007669"/>
    <property type="project" value="TreeGrafter"/>
</dbReference>
<dbReference type="AlphaFoldDB" id="D5G7I5"/>
<organism evidence="10 11">
    <name type="scientific">Tuber melanosporum (strain Mel28)</name>
    <name type="common">Perigord black truffle</name>
    <dbReference type="NCBI Taxonomy" id="656061"/>
    <lineage>
        <taxon>Eukaryota</taxon>
        <taxon>Fungi</taxon>
        <taxon>Dikarya</taxon>
        <taxon>Ascomycota</taxon>
        <taxon>Pezizomycotina</taxon>
        <taxon>Pezizomycetes</taxon>
        <taxon>Pezizales</taxon>
        <taxon>Tuberaceae</taxon>
        <taxon>Tuber</taxon>
    </lineage>
</organism>
<dbReference type="Gene3D" id="3.40.50.300">
    <property type="entry name" value="P-loop containing nucleotide triphosphate hydrolases"/>
    <property type="match status" value="1"/>
</dbReference>
<evidence type="ECO:0000313" key="10">
    <source>
        <dbReference type="EMBL" id="CAZ80478.1"/>
    </source>
</evidence>
<dbReference type="HOGENOM" id="CLU_043547_2_0_1"/>
<dbReference type="EMBL" id="FN430028">
    <property type="protein sequence ID" value="CAZ80478.1"/>
    <property type="molecule type" value="Genomic_DNA"/>
</dbReference>
<reference evidence="10 11" key="1">
    <citation type="journal article" date="2010" name="Nature">
        <title>Perigord black truffle genome uncovers evolutionary origins and mechanisms of symbiosis.</title>
        <authorList>
            <person name="Martin F."/>
            <person name="Kohler A."/>
            <person name="Murat C."/>
            <person name="Balestrini R."/>
            <person name="Coutinho P.M."/>
            <person name="Jaillon O."/>
            <person name="Montanini B."/>
            <person name="Morin E."/>
            <person name="Noel B."/>
            <person name="Percudani R."/>
            <person name="Porcel B."/>
            <person name="Rubini A."/>
            <person name="Amicucci A."/>
            <person name="Amselem J."/>
            <person name="Anthouard V."/>
            <person name="Arcioni S."/>
            <person name="Artiguenave F."/>
            <person name="Aury J.M."/>
            <person name="Ballario P."/>
            <person name="Bolchi A."/>
            <person name="Brenna A."/>
            <person name="Brun A."/>
            <person name="Buee M."/>
            <person name="Cantarel B."/>
            <person name="Chevalier G."/>
            <person name="Couloux A."/>
            <person name="Da Silva C."/>
            <person name="Denoeud F."/>
            <person name="Duplessis S."/>
            <person name="Ghignone S."/>
            <person name="Hilselberger B."/>
            <person name="Iotti M."/>
            <person name="Marcais B."/>
            <person name="Mello A."/>
            <person name="Miranda M."/>
            <person name="Pacioni G."/>
            <person name="Quesneville H."/>
            <person name="Riccioni C."/>
            <person name="Ruotolo R."/>
            <person name="Splivallo R."/>
            <person name="Stocchi V."/>
            <person name="Tisserant E."/>
            <person name="Viscomi A.R."/>
            <person name="Zambonelli A."/>
            <person name="Zampieri E."/>
            <person name="Henrissat B."/>
            <person name="Lebrun M.H."/>
            <person name="Paolocci F."/>
            <person name="Bonfante P."/>
            <person name="Ottonello S."/>
            <person name="Wincker P."/>
        </authorList>
    </citation>
    <scope>NUCLEOTIDE SEQUENCE [LARGE SCALE GENOMIC DNA]</scope>
    <source>
        <strain evidence="10 11">Mel28</strain>
    </source>
</reference>
<dbReference type="GO" id="GO:0000707">
    <property type="term" value="P:meiotic DNA recombinase assembly"/>
    <property type="evidence" value="ECO:0007669"/>
    <property type="project" value="TreeGrafter"/>
</dbReference>
<evidence type="ECO:0000256" key="6">
    <source>
        <dbReference type="ARBA" id="ARBA00023242"/>
    </source>
</evidence>
<dbReference type="InterPro" id="IPR027417">
    <property type="entry name" value="P-loop_NTPase"/>
</dbReference>
<dbReference type="PANTHER" id="PTHR46239:SF1">
    <property type="entry name" value="DNA REPAIR PROTEIN RAD51 HOMOLOG 3"/>
    <property type="match status" value="1"/>
</dbReference>
<gene>
    <name evidence="10" type="ORF">GSTUM_00002577001</name>
</gene>
<dbReference type="STRING" id="656061.D5G7I5"/>
<dbReference type="PANTHER" id="PTHR46239">
    <property type="entry name" value="DNA REPAIR PROTEIN RAD51 HOMOLOG 3 RAD51C"/>
    <property type="match status" value="1"/>
</dbReference>
<feature type="region of interest" description="Disordered" evidence="8">
    <location>
        <begin position="318"/>
        <end position="367"/>
    </location>
</feature>
<evidence type="ECO:0000256" key="8">
    <source>
        <dbReference type="SAM" id="MobiDB-lite"/>
    </source>
</evidence>
<keyword evidence="5" id="KW-0234">DNA repair</keyword>
<dbReference type="eggNOG" id="KOG1433">
    <property type="taxonomic scope" value="Eukaryota"/>
</dbReference>
<evidence type="ECO:0000256" key="2">
    <source>
        <dbReference type="ARBA" id="ARBA00022741"/>
    </source>
</evidence>
<dbReference type="GO" id="GO:0000400">
    <property type="term" value="F:four-way junction DNA binding"/>
    <property type="evidence" value="ECO:0007669"/>
    <property type="project" value="TreeGrafter"/>
</dbReference>
<dbReference type="InParanoid" id="D5G7I5"/>
<evidence type="ECO:0000259" key="9">
    <source>
        <dbReference type="PROSITE" id="PS50162"/>
    </source>
</evidence>
<sequence>MASTSPLPSSSHRLPTLSASQALSTSQSTRSRISTGSQELDKAIGGGLSRGKITELCGPPGSGKTTLGLQSAANALLSGDGTRVVWIDTSHPLPVSRLGAILSRSGDPRELFPNLQTIRTPTLAHLLTLVVHPLPTFPPENTSLVVIDNVSTPFTVAFPPGMEEEGGGGGGKVKTEPVGVRRFAIMGDLISALGKLAGSKGVAVLLLNQMTTKVIPGVGAMLIPSLSSPPWTTSLNSRLLIHYNKTSPSLLADPDDTRLSQIRYVTILKSNGASHSSDSSRPVTRLQIQETGVGDVKLVSEASPAAPAMKAYGFARGKRKRGLEAEVIPGSDEEGDGESDGNEDEGSAGECTSGRRQQRVIDSAQGL</sequence>
<keyword evidence="2" id="KW-0547">Nucleotide-binding</keyword>
<keyword evidence="6" id="KW-0539">Nucleus</keyword>
<dbReference type="Proteomes" id="UP000006911">
    <property type="component" value="Unassembled WGS sequence"/>
</dbReference>
<feature type="compositionally biased region" description="Polar residues" evidence="8">
    <location>
        <begin position="1"/>
        <end position="13"/>
    </location>
</feature>
<evidence type="ECO:0000256" key="5">
    <source>
        <dbReference type="ARBA" id="ARBA00023204"/>
    </source>
</evidence>
<dbReference type="InterPro" id="IPR013632">
    <property type="entry name" value="Rad51_C"/>
</dbReference>
<keyword evidence="11" id="KW-1185">Reference proteome</keyword>
<keyword evidence="4" id="KW-0067">ATP-binding</keyword>
<feature type="compositionally biased region" description="Low complexity" evidence="8">
    <location>
        <begin position="17"/>
        <end position="38"/>
    </location>
</feature>
<dbReference type="GO" id="GO:0140664">
    <property type="term" value="F:ATP-dependent DNA damage sensor activity"/>
    <property type="evidence" value="ECO:0007669"/>
    <property type="project" value="InterPro"/>
</dbReference>
<dbReference type="GO" id="GO:0007131">
    <property type="term" value="P:reciprocal meiotic recombination"/>
    <property type="evidence" value="ECO:0007669"/>
    <property type="project" value="TreeGrafter"/>
</dbReference>
<keyword evidence="3" id="KW-0227">DNA damage</keyword>
<dbReference type="SUPFAM" id="SSF52540">
    <property type="entry name" value="P-loop containing nucleoside triphosphate hydrolases"/>
    <property type="match status" value="1"/>
</dbReference>
<dbReference type="InterPro" id="IPR052093">
    <property type="entry name" value="HR_Repair_Mediator"/>
</dbReference>